<dbReference type="STRING" id="1231392.OCGS_0667"/>
<sequence>MSPFVVPTVLCAALLAGGAPAAAGDDPVVIELFTSQGCASCPPADALLAQLADRDDLLPLALHVDYWDYIGWKDRFADPAFTARQKEYARSMGARTVYTPQMVVGGSDQIVGSQPLDLSAAIKAHKGRPDLVSLETAQADGSVRIDAALRPGVGTPEPMLVHLVEYAPSRTVLVLAGENAGHTLTYRNIVQSWRKLAEWDGRAPLTVDTDVTPPAAVIVQLAGQGRVVASARLD</sequence>
<feature type="signal peptide" evidence="1">
    <location>
        <begin position="1"/>
        <end position="21"/>
    </location>
</feature>
<accession>K2HR28</accession>
<dbReference type="Proteomes" id="UP000006765">
    <property type="component" value="Unassembled WGS sequence"/>
</dbReference>
<evidence type="ECO:0000256" key="1">
    <source>
        <dbReference type="SAM" id="SignalP"/>
    </source>
</evidence>
<dbReference type="SUPFAM" id="SSF52833">
    <property type="entry name" value="Thioredoxin-like"/>
    <property type="match status" value="1"/>
</dbReference>
<protein>
    <recommendedName>
        <fullName evidence="4">Secreted protein</fullName>
    </recommendedName>
</protein>
<dbReference type="PANTHER" id="PTHR36057:SF1">
    <property type="entry name" value="LIPOPROTEIN LIPID ATTACHMENT SITE-LIKE PROTEIN, PUTATIVE (DUF1223)-RELATED"/>
    <property type="match status" value="1"/>
</dbReference>
<dbReference type="eggNOG" id="COG5429">
    <property type="taxonomic scope" value="Bacteria"/>
</dbReference>
<dbReference type="PATRIC" id="fig|1231392.3.peg.671"/>
<keyword evidence="3" id="KW-1185">Reference proteome</keyword>
<evidence type="ECO:0000313" key="2">
    <source>
        <dbReference type="EMBL" id="EKE45189.1"/>
    </source>
</evidence>
<proteinExistence type="predicted"/>
<gene>
    <name evidence="2" type="ORF">OCGS_0667</name>
</gene>
<dbReference type="EMBL" id="AMGO01000010">
    <property type="protein sequence ID" value="EKE45189.1"/>
    <property type="molecule type" value="Genomic_DNA"/>
</dbReference>
<evidence type="ECO:0000313" key="3">
    <source>
        <dbReference type="Proteomes" id="UP000006765"/>
    </source>
</evidence>
<dbReference type="InterPro" id="IPR010634">
    <property type="entry name" value="DUF1223"/>
</dbReference>
<dbReference type="AlphaFoldDB" id="K2HR28"/>
<dbReference type="Pfam" id="PF06764">
    <property type="entry name" value="DUF1223"/>
    <property type="match status" value="1"/>
</dbReference>
<organism evidence="2 3">
    <name type="scientific">Oceaniovalibus guishaninsula JLT2003</name>
    <dbReference type="NCBI Taxonomy" id="1231392"/>
    <lineage>
        <taxon>Bacteria</taxon>
        <taxon>Pseudomonadati</taxon>
        <taxon>Pseudomonadota</taxon>
        <taxon>Alphaproteobacteria</taxon>
        <taxon>Rhodobacterales</taxon>
        <taxon>Roseobacteraceae</taxon>
        <taxon>Oceaniovalibus</taxon>
    </lineage>
</organism>
<dbReference type="PANTHER" id="PTHR36057">
    <property type="match status" value="1"/>
</dbReference>
<reference evidence="2 3" key="1">
    <citation type="journal article" date="2012" name="J. Bacteriol.">
        <title>Draft Genome Sequence of Oceaniovalibus guishaninsula JLT2003T.</title>
        <authorList>
            <person name="Tang K."/>
            <person name="Liu K."/>
            <person name="Jiao N."/>
        </authorList>
    </citation>
    <scope>NUCLEOTIDE SEQUENCE [LARGE SCALE GENOMIC DNA]</scope>
    <source>
        <strain evidence="2 3">JLT2003</strain>
    </source>
</reference>
<name>K2HR28_9RHOB</name>
<keyword evidence="1" id="KW-0732">Signal</keyword>
<dbReference type="OrthoDB" id="9808254at2"/>
<dbReference type="RefSeq" id="WP_007425820.1">
    <property type="nucleotide sequence ID" value="NZ_AMGO01000010.1"/>
</dbReference>
<dbReference type="InterPro" id="IPR036249">
    <property type="entry name" value="Thioredoxin-like_sf"/>
</dbReference>
<evidence type="ECO:0008006" key="4">
    <source>
        <dbReference type="Google" id="ProtNLM"/>
    </source>
</evidence>
<comment type="caution">
    <text evidence="2">The sequence shown here is derived from an EMBL/GenBank/DDBJ whole genome shotgun (WGS) entry which is preliminary data.</text>
</comment>
<feature type="chain" id="PRO_5003861243" description="Secreted protein" evidence="1">
    <location>
        <begin position="22"/>
        <end position="234"/>
    </location>
</feature>